<keyword evidence="1" id="KW-0472">Membrane</keyword>
<reference evidence="2 5" key="2">
    <citation type="submission" date="2020-04" db="EMBL/GenBank/DDBJ databases">
        <title>Antimicrobial susceptibility and clonality of vaginal-derived multi-drug resistant Mobiluncus isolates in China.</title>
        <authorList>
            <person name="Zhang X."/>
        </authorList>
    </citation>
    <scope>NUCLEOTIDE SEQUENCE [LARGE SCALE GENOMIC DNA]</scope>
    <source>
        <strain evidence="2 5">19</strain>
    </source>
</reference>
<sequence length="107" mass="11364">MSYIPAAILVTALVTYALRTLPLLVLRRDIKSPWVNSFLYYVPWAVLAAMIIPAAFLSTGSLISAVLGIGVALVLSWRGQSLFVVAVAAAVTVWVCEVAPGFLSALS</sequence>
<dbReference type="RefSeq" id="WP_004007673.1">
    <property type="nucleotide sequence ID" value="NZ_CP068112.1"/>
</dbReference>
<feature type="transmembrane region" description="Helical" evidence="1">
    <location>
        <begin position="82"/>
        <end position="103"/>
    </location>
</feature>
<protein>
    <submittedName>
        <fullName evidence="2">AzlD domain-containing protein</fullName>
    </submittedName>
    <submittedName>
        <fullName evidence="3">Predicted membrane protein</fullName>
    </submittedName>
</protein>
<reference evidence="3 4" key="1">
    <citation type="submission" date="2018-06" db="EMBL/GenBank/DDBJ databases">
        <authorList>
            <consortium name="Pathogen Informatics"/>
            <person name="Doyle S."/>
        </authorList>
    </citation>
    <scope>NUCLEOTIDE SEQUENCE [LARGE SCALE GENOMIC DNA]</scope>
    <source>
        <strain evidence="3 4">NCTC11820</strain>
    </source>
</reference>
<dbReference type="GeneID" id="55564962"/>
<name>A0A2X2YPS9_9ACTO</name>
<feature type="transmembrane region" description="Helical" evidence="1">
    <location>
        <begin position="38"/>
        <end position="56"/>
    </location>
</feature>
<feature type="transmembrane region" description="Helical" evidence="1">
    <location>
        <begin position="6"/>
        <end position="26"/>
    </location>
</feature>
<evidence type="ECO:0000313" key="3">
    <source>
        <dbReference type="EMBL" id="SQB65697.1"/>
    </source>
</evidence>
<feature type="transmembrane region" description="Helical" evidence="1">
    <location>
        <begin position="62"/>
        <end position="77"/>
    </location>
</feature>
<organism evidence="3 4">
    <name type="scientific">Mobiluncus curtisii</name>
    <dbReference type="NCBI Taxonomy" id="2051"/>
    <lineage>
        <taxon>Bacteria</taxon>
        <taxon>Bacillati</taxon>
        <taxon>Actinomycetota</taxon>
        <taxon>Actinomycetes</taxon>
        <taxon>Actinomycetales</taxon>
        <taxon>Actinomycetaceae</taxon>
        <taxon>Mobiluncus</taxon>
    </lineage>
</organism>
<dbReference type="Proteomes" id="UP000250245">
    <property type="component" value="Unassembled WGS sequence"/>
</dbReference>
<evidence type="ECO:0000313" key="5">
    <source>
        <dbReference type="Proteomes" id="UP000553981"/>
    </source>
</evidence>
<evidence type="ECO:0000313" key="4">
    <source>
        <dbReference type="Proteomes" id="UP000250245"/>
    </source>
</evidence>
<proteinExistence type="predicted"/>
<keyword evidence="1" id="KW-0812">Transmembrane</keyword>
<dbReference type="InterPro" id="IPR008407">
    <property type="entry name" value="Brnchd-chn_aa_trnsp_AzlD"/>
</dbReference>
<dbReference type="OMA" id="FYIAVMA"/>
<dbReference type="Pfam" id="PF05437">
    <property type="entry name" value="AzlD"/>
    <property type="match status" value="1"/>
</dbReference>
<gene>
    <name evidence="2" type="ORF">HHJ67_06035</name>
    <name evidence="3" type="ORF">NCTC11820_01768</name>
</gene>
<dbReference type="AlphaFoldDB" id="A0A2X2YPS9"/>
<accession>A0A2X2YPS9</accession>
<dbReference type="EMBL" id="JABCUI010000002">
    <property type="protein sequence ID" value="NMW87311.1"/>
    <property type="molecule type" value="Genomic_DNA"/>
</dbReference>
<evidence type="ECO:0000313" key="2">
    <source>
        <dbReference type="EMBL" id="NMW87311.1"/>
    </source>
</evidence>
<keyword evidence="1" id="KW-1133">Transmembrane helix</keyword>
<evidence type="ECO:0000256" key="1">
    <source>
        <dbReference type="SAM" id="Phobius"/>
    </source>
</evidence>
<dbReference type="EMBL" id="UASJ01000001">
    <property type="protein sequence ID" value="SQB65697.1"/>
    <property type="molecule type" value="Genomic_DNA"/>
</dbReference>
<dbReference type="Proteomes" id="UP000553981">
    <property type="component" value="Unassembled WGS sequence"/>
</dbReference>